<dbReference type="InterPro" id="IPR016186">
    <property type="entry name" value="C-type_lectin-like/link_sf"/>
</dbReference>
<feature type="compositionally biased region" description="Pro residues" evidence="6">
    <location>
        <begin position="3575"/>
        <end position="3587"/>
    </location>
</feature>
<proteinExistence type="predicted"/>
<dbReference type="InterPro" id="IPR001190">
    <property type="entry name" value="SRCR"/>
</dbReference>
<keyword evidence="7" id="KW-1133">Transmembrane helix</keyword>
<keyword evidence="4" id="KW-0325">Glycoprotein</keyword>
<organism evidence="10 11">
    <name type="scientific">Steinernema hermaphroditum</name>
    <dbReference type="NCBI Taxonomy" id="289476"/>
    <lineage>
        <taxon>Eukaryota</taxon>
        <taxon>Metazoa</taxon>
        <taxon>Ecdysozoa</taxon>
        <taxon>Nematoda</taxon>
        <taxon>Chromadorea</taxon>
        <taxon>Rhabditida</taxon>
        <taxon>Tylenchina</taxon>
        <taxon>Panagrolaimomorpha</taxon>
        <taxon>Strongyloidoidea</taxon>
        <taxon>Steinernematidae</taxon>
        <taxon>Steinernema</taxon>
    </lineage>
</organism>
<dbReference type="PROSITE" id="PS00420">
    <property type="entry name" value="SRCR_1"/>
    <property type="match status" value="1"/>
</dbReference>
<reference evidence="10" key="1">
    <citation type="submission" date="2023-06" db="EMBL/GenBank/DDBJ databases">
        <title>Genomic analysis of the entomopathogenic nematode Steinernema hermaphroditum.</title>
        <authorList>
            <person name="Schwarz E.M."/>
            <person name="Heppert J.K."/>
            <person name="Baniya A."/>
            <person name="Schwartz H.T."/>
            <person name="Tan C.-H."/>
            <person name="Antoshechkin I."/>
            <person name="Sternberg P.W."/>
            <person name="Goodrich-Blair H."/>
            <person name="Dillman A.R."/>
        </authorList>
    </citation>
    <scope>NUCLEOTIDE SEQUENCE</scope>
    <source>
        <strain evidence="10">PS9179</strain>
        <tissue evidence="10">Whole animal</tissue>
    </source>
</reference>
<dbReference type="GO" id="GO:0045217">
    <property type="term" value="P:cell-cell junction maintenance"/>
    <property type="evidence" value="ECO:0007669"/>
    <property type="project" value="TreeGrafter"/>
</dbReference>
<gene>
    <name evidence="10" type="ORF">QR680_004996</name>
</gene>
<evidence type="ECO:0000256" key="2">
    <source>
        <dbReference type="ARBA" id="ARBA00022737"/>
    </source>
</evidence>
<evidence type="ECO:0000259" key="9">
    <source>
        <dbReference type="PROSITE" id="PS50287"/>
    </source>
</evidence>
<feature type="signal peptide" evidence="8">
    <location>
        <begin position="1"/>
        <end position="18"/>
    </location>
</feature>
<dbReference type="SUPFAM" id="SSF56436">
    <property type="entry name" value="C-type lectin-like"/>
    <property type="match status" value="1"/>
</dbReference>
<feature type="region of interest" description="Disordered" evidence="6">
    <location>
        <begin position="144"/>
        <end position="173"/>
    </location>
</feature>
<feature type="disulfide bond" evidence="5">
    <location>
        <begin position="2554"/>
        <end position="2564"/>
    </location>
</feature>
<feature type="region of interest" description="Disordered" evidence="6">
    <location>
        <begin position="3432"/>
        <end position="3627"/>
    </location>
</feature>
<feature type="domain" description="SRCR" evidence="9">
    <location>
        <begin position="1592"/>
        <end position="1700"/>
    </location>
</feature>
<dbReference type="SMART" id="SM00710">
    <property type="entry name" value="PbH1"/>
    <property type="match status" value="18"/>
</dbReference>
<evidence type="ECO:0000256" key="3">
    <source>
        <dbReference type="ARBA" id="ARBA00023157"/>
    </source>
</evidence>
<dbReference type="PANTHER" id="PTHR47653:SF1">
    <property type="entry name" value="DELETED IN MALIGNANT BRAIN TUMORS 1 PROTEIN"/>
    <property type="match status" value="1"/>
</dbReference>
<dbReference type="InterPro" id="IPR036772">
    <property type="entry name" value="SRCR-like_dom_sf"/>
</dbReference>
<feature type="compositionally biased region" description="Low complexity" evidence="6">
    <location>
        <begin position="3544"/>
        <end position="3565"/>
    </location>
</feature>
<feature type="compositionally biased region" description="Polar residues" evidence="6">
    <location>
        <begin position="3487"/>
        <end position="3510"/>
    </location>
</feature>
<feature type="chain" id="PRO_5041411353" description="SRCR domain-containing protein" evidence="8">
    <location>
        <begin position="19"/>
        <end position="3627"/>
    </location>
</feature>
<feature type="region of interest" description="Disordered" evidence="6">
    <location>
        <begin position="241"/>
        <end position="263"/>
    </location>
</feature>
<evidence type="ECO:0000256" key="8">
    <source>
        <dbReference type="SAM" id="SignalP"/>
    </source>
</evidence>
<keyword evidence="7" id="KW-0472">Membrane</keyword>
<dbReference type="EMBL" id="JAUCMV010000003">
    <property type="protein sequence ID" value="KAK0410180.1"/>
    <property type="molecule type" value="Genomic_DNA"/>
</dbReference>
<evidence type="ECO:0000256" key="1">
    <source>
        <dbReference type="ARBA" id="ARBA00022729"/>
    </source>
</evidence>
<evidence type="ECO:0000313" key="10">
    <source>
        <dbReference type="EMBL" id="KAK0410180.1"/>
    </source>
</evidence>
<feature type="domain" description="SRCR" evidence="9">
    <location>
        <begin position="2476"/>
        <end position="2589"/>
    </location>
</feature>
<dbReference type="Pfam" id="PF00530">
    <property type="entry name" value="SRCR"/>
    <property type="match status" value="3"/>
</dbReference>
<name>A0AA39LUV3_9BILA</name>
<evidence type="ECO:0000256" key="6">
    <source>
        <dbReference type="SAM" id="MobiDB-lite"/>
    </source>
</evidence>
<accession>A0AA39LUV3</accession>
<keyword evidence="1 8" id="KW-0732">Signal</keyword>
<evidence type="ECO:0000313" key="11">
    <source>
        <dbReference type="Proteomes" id="UP001175271"/>
    </source>
</evidence>
<comment type="caution">
    <text evidence="5">Lacks conserved residue(s) required for the propagation of feature annotation.</text>
</comment>
<dbReference type="Gene3D" id="3.10.250.10">
    <property type="entry name" value="SRCR-like domain"/>
    <property type="match status" value="3"/>
</dbReference>
<dbReference type="CDD" id="cd00037">
    <property type="entry name" value="CLECT"/>
    <property type="match status" value="1"/>
</dbReference>
<dbReference type="InterPro" id="IPR012334">
    <property type="entry name" value="Pectin_lyas_fold"/>
</dbReference>
<evidence type="ECO:0000256" key="5">
    <source>
        <dbReference type="PROSITE-ProRule" id="PRU00196"/>
    </source>
</evidence>
<feature type="compositionally biased region" description="Low complexity" evidence="6">
    <location>
        <begin position="3446"/>
        <end position="3456"/>
    </location>
</feature>
<sequence length="3627" mass="410102">MSLWIAFVVRSVVTALSAQEEMSAQGTVVKEELVGVMKLEAVDMEFEENARGSPFLGEGGQFLGNTLQTQDDLPTQRLIDTQVADANISIGLSSPTHSNSRMTESTLVKEEPLEMEVRRRPDAPCPPQETQLVSAEVHMTVNHVKEQPVDAESEERRTPSSSNERREDTEEVRNYAETHTLAESILVKLEAVDMELEERSQRSSFLNEEALLLDNPLQTEDSSSTQQLMDTQVADANISIGLSSPTHSNNRMTESALVKEEPVETEAEEVAGLSEEHHGAIEHSCSVAEQVLDLVKEEPVEMELGQPDDPLPSEELTQQIDKQFIVGFSPTDMEPREHGSLSPANQERTNVLHEVEFDERSDGASTIQCQDDLPTQQLMNIQVTEVLHASTSTDSLAGPYRSPMNISLADVPTPLRSLTTGQAAMYRNFIVIGEQEGQQHPDVSYALVRHANKNRTYKVSGIRALGYYIIGINLRARIYSDEGHGSSYEFDTTDIGDLSTVIAHEVQRFIDDKPFQRELKEFIEAFLDGFPGGARLNRKVIEDLVVARIDKFREVLFIRKGERESYSFVIADVGAEMERNLLLFLTALVFLPWASAQGQVDLPPGYIRPNDRIKTEIGGSYSNNATLFFRNSPYKVSSDLTVESGATLTIETGVQIYFDTGVGIKVKGAIHAVGSEFVHIEMLPFQQMLNYEEEFPDFRLIDGPSVRQGRLQVKFRDRWRSVCTKVTNWTSIDTGTACRSMGYSDGGFWKWMRRNNDTYPFVMPKPNCGVNVKNLWECPGFADQDRIPLSENLCQGEDDIAIFCWGHPSFNGWAKHWKGLQIINSPYKYVYSDPDMVAFHKESLSRLEYVDIMFGGYDASLKNTTAALWIEGVPPIMNGIRVERSAQDGIYIHEPSGPGMIANSTVTRNRGHGIVVDNTTDARMFINMTAITHNYGDGVWYRQKHAGINLVQKINTRSRRQSLYYEEETPRVEMCINHSIPPKHFFPHLIRAYLRNGTAIDPTLPNICWLTVSLPPRLAYTYTLQFVGVTNLNPLLSGTKTNLIVCDADSMTDSCAEERYSIPIIDGIFPQSLPVRSSGKPVYVGLKHDPGPLSNGFLYGDIDVQFRIHASVLDKAYYGLNITNSIIAENVGNGVFAQNVRDRVAFTNVSVSANQGIAGIQVRDGAADIWVNDTSIVENWGDGMNISYSGGSININGTILRRNRWRGFAFHHNASSPFLPLRYEIVFKGRPSNNIFYKRTIIADNLWGGVLVGNFCVPATHPIEPKILINWVEFVSNHYHPSFEFFSCQRDSQPSTVVDFTGNRVDGGSGMGFRIEPAVNTMTLVSSNQFLNNNNTALLIRNAKHPQLVHLPADVTISKNSFKFNSGQYIISIGLNEDAAKQKLVFNQQNEVRENTIFKPFPHLKPRSTPYAAMVVSSSNVVIHRNCFKNPRADYEIATELGEHAKWIDARENSWGHQFPDNFMHRIFDQFNRYSLSTIEVNPFAAVCNQRNPHITSTQQYYRQFRRESQPYVLGGTIFENHDLDTGKYTVTDDLHIVPGAKLTVGPGTILEFYNGVGMLVQGELIRADFRDSPDPVIFTSKPFVLPHIENIRLMDENYNEEVTAGRLEVLIDGQWGTICNRSWTPNLAQMACNQLGLTMDPQFFENWRIFPSQGDLPMVMDNIRCEEREWDITRCRHDGLRHNVAASCRPTEVVGIRCAEPKWAGVRYSLLANPPMVTGQTSMNNWIIERAGLFDFRTSQFSPALQIDWNYHTFHDIVVRDNFFDGIDIVYNDLTKKPAIRNSISVNNRRNAMRVRSVGITVERVRLNQNGNAGLRYDPHVSEALQRDIVTWLERKEQPEMEANNVFTIPNRNLNVLQVFESQLNHRKFLLAKATVECPLVLLEPCVHNMEIEASGYEYGMSSRLAIQIVNRPGNDSDEDAIFTDYQTGRQLSLRQNPIDFPFVSSGNRLSMKYTRSFGEPKMIILILFLDAQEYLDRFLHVYRSEIADNQYGISSIHYSNLSLSDGAVLNRWGDEKLWFQKVNFTRNSEAVVWINSPQHEIVQGSPIADITYHIDNCSIAENTGSIIDTHRDLFASANVFHWNLWSNTFEKNRGSGLTIHLPDTYDLLAKKAHSFLMTENRFQNNTGMFMKLSGYYTFANISSNNFTDNFATPSRGILEITGMEKNMVIERNRFLNNWGPWLIKVNIESHSLRNMGAEIPAFIQYNYFQFNEFLNSSQDYVDMSPRSFAVGLFGAQRIDVHFNRFSNKLLDFELVGGVRPHLAMNESVNVTYNWWGVGNEAEISQRIFDFDDWNIFTVADFSPYYVTEELFINFWWRPHKGQLATATSVEPDVFDLKGRMYESKTLRLQREQWHDFPRRYKPFRPYRITRDLIIMPGATLTVEQGVEVHLWVNARILVYGELIIQGTYEEPVRFKPINTTEYLEIRGKISSRYRREVDWFSKTFDKRRISTLDPVFKQFPTLYRADPYYQRFKVALTDNGTIPGRSGFLQIYNATTGEWIPSCDRQFTLRNAQVVCRELGFETQNVYHWVTPRWDYNPLVRILKTYVEPRECRGDESSLDRCNLRLTGNVTMWQCVDSEHFNYVHCGDNKTLSDEYIGNWGGITLSTGSLELEQTVDKGKSVFRHVEIVGAGLSHDSSFASGALQLIHRIPLLESVNITNSSMDGLQIIGPRDRVILSKLNVTDNRGLGYNIISMNLQATSASSRVPKGPITLPYEVHGMLNLCSAGKSLVVKGRIVVYYKYDSFSVDCIKIFSAGGRKLSFRFIQINFYPEWNGLGRPDSLSIYSDSTFSPSSLLQRFSASSSGSALPIQASTLALHMRASAADGIYGFIAEIMTLPSVPDSNFVENVEIRYSRVARNDRGAIQYRNTGESGPKLLIDSTAIDYNGYFLFGNMSTSNQAVELHLHNTLQFMFLASSLRHNRGGLLVSAESSSAVARMNGLIKDSVFAFNDNSTALAFLGNNYQKMALVNNIISNNYALYHDTVLVIEMSVNFTHNLFSNNTGLHTVDMHGYSRISREMQSFYDNFLQHNLALGHGHQYKERYGYQPNPPNEDEFLRRTKRQVLSQSGTSFDWWTHVGPETSRFRSTILAGSSHQKYFHNVFNNPLNPYELTTCEQSQFDSTAIDARDNYWGYPGTAGVAASKIRDQDDYDFLIKVDYQPVLESNTSLLEGDCPPGWFQAGYEEFKSCYLYVGGAMTYRDAVAFCHEMDAFLPFLRTNDARQENLASRIDRDARRFRADVEMFGVPLHPNDFWISSVNIRADQCGFLSARTGQIAVQNCNNLLPFVCETGTKPYEEPVLWRPSVIISVVVLAVTVLLVCCLALCWLVKSRDRKRYFDGEKRFVRESIRASKHKNLKQSWVTAPDSAAKVSDVRATFGDTDSITRAHQNMVRGIPAGSFTHSEPSTTLSNSLSTDDYDYTSSYYTRSTLPSRDLVSKRPDPYAQSVGSSSFQPSSRKTFSSTQPSSVTETTATCSTCPSERDSTITEETSSSFDDTISARSSETASTLTEHPLLSAPRPADYFRGTGRPLLTPSRSNPSLYHQPVPVATPQVPTTHRPTQPRTPGHYMNLARPNHPPPPQPPPKKPQPSRSLVDLYNPHYAPPALAQGSRQRRGSMGHTIPLETSM</sequence>
<comment type="caution">
    <text evidence="10">The sequence shown here is derived from an EMBL/GenBank/DDBJ whole genome shotgun (WGS) entry which is preliminary data.</text>
</comment>
<dbReference type="GO" id="GO:0016020">
    <property type="term" value="C:membrane"/>
    <property type="evidence" value="ECO:0007669"/>
    <property type="project" value="InterPro"/>
</dbReference>
<dbReference type="Proteomes" id="UP001175271">
    <property type="component" value="Unassembled WGS sequence"/>
</dbReference>
<keyword evidence="7" id="KW-0812">Transmembrane</keyword>
<dbReference type="InterPro" id="IPR006626">
    <property type="entry name" value="PbH1"/>
</dbReference>
<dbReference type="PROSITE" id="PS50287">
    <property type="entry name" value="SRCR_2"/>
    <property type="match status" value="3"/>
</dbReference>
<keyword evidence="3 5" id="KW-1015">Disulfide bond</keyword>
<evidence type="ECO:0000256" key="4">
    <source>
        <dbReference type="ARBA" id="ARBA00023180"/>
    </source>
</evidence>
<dbReference type="Gene3D" id="2.160.20.10">
    <property type="entry name" value="Single-stranded right-handed beta-helix, Pectin lyase-like"/>
    <property type="match status" value="3"/>
</dbReference>
<evidence type="ECO:0000256" key="7">
    <source>
        <dbReference type="SAM" id="Phobius"/>
    </source>
</evidence>
<keyword evidence="2" id="KW-0677">Repeat</keyword>
<dbReference type="Gene3D" id="3.10.100.10">
    <property type="entry name" value="Mannose-Binding Protein A, subunit A"/>
    <property type="match status" value="1"/>
</dbReference>
<keyword evidence="11" id="KW-1185">Reference proteome</keyword>
<protein>
    <recommendedName>
        <fullName evidence="9">SRCR domain-containing protein</fullName>
    </recommendedName>
</protein>
<dbReference type="PANTHER" id="PTHR47653">
    <property type="entry name" value="PROTEIN BARK BEETLE"/>
    <property type="match status" value="1"/>
</dbReference>
<feature type="compositionally biased region" description="Polar residues" evidence="6">
    <location>
        <begin position="3457"/>
        <end position="3479"/>
    </location>
</feature>
<feature type="disulfide bond" evidence="5">
    <location>
        <begin position="768"/>
        <end position="778"/>
    </location>
</feature>
<dbReference type="SUPFAM" id="SSF56487">
    <property type="entry name" value="SRCR-like"/>
    <property type="match status" value="3"/>
</dbReference>
<dbReference type="InterPro" id="IPR053243">
    <property type="entry name" value="SJ_maturation_regulator"/>
</dbReference>
<dbReference type="InterPro" id="IPR011050">
    <property type="entry name" value="Pectin_lyase_fold/virulence"/>
</dbReference>
<dbReference type="InterPro" id="IPR016187">
    <property type="entry name" value="CTDL_fold"/>
</dbReference>
<feature type="domain" description="SRCR" evidence="9">
    <location>
        <begin position="698"/>
        <end position="805"/>
    </location>
</feature>
<dbReference type="SUPFAM" id="SSF51126">
    <property type="entry name" value="Pectin lyase-like"/>
    <property type="match status" value="3"/>
</dbReference>
<feature type="transmembrane region" description="Helical" evidence="7">
    <location>
        <begin position="3306"/>
        <end position="3329"/>
    </location>
</feature>
<feature type="compositionally biased region" description="Polar residues" evidence="6">
    <location>
        <begin position="241"/>
        <end position="253"/>
    </location>
</feature>
<dbReference type="SMART" id="SM00202">
    <property type="entry name" value="SR"/>
    <property type="match status" value="3"/>
</dbReference>
<feature type="disulfide bond" evidence="5">
    <location>
        <begin position="1666"/>
        <end position="1676"/>
    </location>
</feature>